<keyword evidence="7 9" id="KW-0411">Iron-sulfur</keyword>
<keyword evidence="4 9" id="KW-0963">Cytoplasm</keyword>
<dbReference type="GO" id="GO:0046872">
    <property type="term" value="F:metal ion binding"/>
    <property type="evidence" value="ECO:0007669"/>
    <property type="project" value="UniProtKB-KW"/>
</dbReference>
<feature type="region of interest" description="Fe-S binding site B" evidence="9">
    <location>
        <begin position="198"/>
        <end position="212"/>
    </location>
</feature>
<comment type="domain">
    <text evidence="9">The C-terminal domain binds 2 Fe-S clusters but is otherwise mostly in an intrinsically disordered conformation.</text>
</comment>
<dbReference type="GO" id="GO:0051537">
    <property type="term" value="F:2 iron, 2 sulfur cluster binding"/>
    <property type="evidence" value="ECO:0007669"/>
    <property type="project" value="UniProtKB-UniRule"/>
</dbReference>
<comment type="cofactor">
    <cofactor evidence="9">
        <name>[2Fe-2S] cluster</name>
        <dbReference type="ChEBI" id="CHEBI:190135"/>
    </cofactor>
</comment>
<evidence type="ECO:0000256" key="8">
    <source>
        <dbReference type="ARBA" id="ARBA00023128"/>
    </source>
</evidence>
<dbReference type="GO" id="GO:0016226">
    <property type="term" value="P:iron-sulfur cluster assembly"/>
    <property type="evidence" value="ECO:0007669"/>
    <property type="project" value="UniProtKB-UniRule"/>
</dbReference>
<keyword evidence="6 9" id="KW-0408">Iron</keyword>
<evidence type="ECO:0000259" key="10">
    <source>
        <dbReference type="Pfam" id="PF05093"/>
    </source>
</evidence>
<feature type="short sequence motif" description="Cx2C motif 2" evidence="9">
    <location>
        <begin position="209"/>
        <end position="212"/>
    </location>
</feature>
<sequence length="251" mass="27396">MAIVFEQANESVAQAFAAQRNDAFLSIDRLTDMPNDTLNRVVYFGSANLALIYRVLKNGGIFEARIIRQENDAETQKNGLLMQALLQGFVNTSVDLVENEVRLSGTKPGFSDGASATVSIKPVTKPKWTVVADEEDDMIDEDDLLDDTDEVLKAAKDDCGPGKDGKKRRCKDCTCGRKDENDEPVVSEAELQLMVSNCGNCFKGDAFRCGSCPFLGQPAFKPGTTSRPIQHLMHPAGMGKVVLNLDNSDDI</sequence>
<evidence type="ECO:0000256" key="4">
    <source>
        <dbReference type="ARBA" id="ARBA00022490"/>
    </source>
</evidence>
<dbReference type="InterPro" id="IPR046408">
    <property type="entry name" value="CIAPIN1"/>
</dbReference>
<dbReference type="PANTHER" id="PTHR13273">
    <property type="entry name" value="ANAMORSIN"/>
    <property type="match status" value="1"/>
</dbReference>
<evidence type="ECO:0000313" key="12">
    <source>
        <dbReference type="Proteomes" id="UP000243217"/>
    </source>
</evidence>
<dbReference type="PANTHER" id="PTHR13273:SF14">
    <property type="entry name" value="ANAMORSIN"/>
    <property type="match status" value="1"/>
</dbReference>
<evidence type="ECO:0000313" key="11">
    <source>
        <dbReference type="EMBL" id="OQR90218.1"/>
    </source>
</evidence>
<feature type="binding site" evidence="9">
    <location>
        <position position="175"/>
    </location>
    <ligand>
        <name>[2Fe-2S] cluster</name>
        <dbReference type="ChEBI" id="CHEBI:190135"/>
    </ligand>
</feature>
<comment type="subunit">
    <text evidence="9">Monomer.</text>
</comment>
<gene>
    <name evidence="11" type="ORF">THRCLA_09402</name>
</gene>
<organism evidence="11 12">
    <name type="scientific">Thraustotheca clavata</name>
    <dbReference type="NCBI Taxonomy" id="74557"/>
    <lineage>
        <taxon>Eukaryota</taxon>
        <taxon>Sar</taxon>
        <taxon>Stramenopiles</taxon>
        <taxon>Oomycota</taxon>
        <taxon>Saprolegniomycetes</taxon>
        <taxon>Saprolegniales</taxon>
        <taxon>Achlyaceae</taxon>
        <taxon>Thraustotheca</taxon>
    </lineage>
</organism>
<protein>
    <recommendedName>
        <fullName evidence="9">Anamorsin homolog</fullName>
    </recommendedName>
    <alternativeName>
        <fullName evidence="9">Fe-S cluster assembly protein DRE2 homolog</fullName>
    </alternativeName>
</protein>
<comment type="caution">
    <text evidence="11">The sequence shown here is derived from an EMBL/GenBank/DDBJ whole genome shotgun (WGS) entry which is preliminary data.</text>
</comment>
<comment type="cofactor">
    <cofactor evidence="1 9">
        <name>[4Fe-4S] cluster</name>
        <dbReference type="ChEBI" id="CHEBI:49883"/>
    </cofactor>
</comment>
<evidence type="ECO:0000256" key="6">
    <source>
        <dbReference type="ARBA" id="ARBA00023004"/>
    </source>
</evidence>
<reference evidence="11 12" key="1">
    <citation type="journal article" date="2014" name="Genome Biol. Evol.">
        <title>The secreted proteins of Achlya hypogyna and Thraustotheca clavata identify the ancestral oomycete secretome and reveal gene acquisitions by horizontal gene transfer.</title>
        <authorList>
            <person name="Misner I."/>
            <person name="Blouin N."/>
            <person name="Leonard G."/>
            <person name="Richards T.A."/>
            <person name="Lane C.E."/>
        </authorList>
    </citation>
    <scope>NUCLEOTIDE SEQUENCE [LARGE SCALE GENOMIC DNA]</scope>
    <source>
        <strain evidence="11 12">ATCC 34112</strain>
    </source>
</reference>
<dbReference type="Proteomes" id="UP000243217">
    <property type="component" value="Unassembled WGS sequence"/>
</dbReference>
<comment type="domain">
    <text evidence="9">The N-terminal domain has structural similarity with S-adenosyl-L-methionine-dependent methyltransferases, but does not bind S-adenosyl-L-methionine. It is required for correct assembly of the 2 Fe-S clusters.</text>
</comment>
<evidence type="ECO:0000256" key="3">
    <source>
        <dbReference type="ARBA" id="ARBA00022485"/>
    </source>
</evidence>
<evidence type="ECO:0000256" key="7">
    <source>
        <dbReference type="ARBA" id="ARBA00023014"/>
    </source>
</evidence>
<feature type="region of interest" description="Fe-S binding site A" evidence="9">
    <location>
        <begin position="159"/>
        <end position="175"/>
    </location>
</feature>
<keyword evidence="3 9" id="KW-0004">4Fe-4S</keyword>
<feature type="binding site" evidence="9">
    <location>
        <position position="209"/>
    </location>
    <ligand>
        <name>[4Fe-4S] cluster</name>
        <dbReference type="ChEBI" id="CHEBI:49883"/>
    </ligand>
</feature>
<feature type="binding site" evidence="9">
    <location>
        <position position="173"/>
    </location>
    <ligand>
        <name>[2Fe-2S] cluster</name>
        <dbReference type="ChEBI" id="CHEBI:190135"/>
    </ligand>
</feature>
<proteinExistence type="inferred from homology"/>
<evidence type="ECO:0000256" key="5">
    <source>
        <dbReference type="ARBA" id="ARBA00022723"/>
    </source>
</evidence>
<feature type="binding site" evidence="9">
    <location>
        <position position="212"/>
    </location>
    <ligand>
        <name>[4Fe-4S] cluster</name>
        <dbReference type="ChEBI" id="CHEBI:49883"/>
    </ligand>
</feature>
<comment type="domain">
    <text evidence="9">The twin Cx2C motifs are involved in the recognition by the mitochondrial MIA40-ERV1 disulfide relay system. The formation of 2 disulfide bonds in the Cx2C motifs through dithiol/disulfide exchange reactions effectively traps the protein in the mitochondrial intermembrane space.</text>
</comment>
<evidence type="ECO:0000256" key="9">
    <source>
        <dbReference type="HAMAP-Rule" id="MF_03115"/>
    </source>
</evidence>
<dbReference type="HAMAP" id="MF_03115">
    <property type="entry name" value="Anamorsin"/>
    <property type="match status" value="1"/>
</dbReference>
<name>A0A1V9YWS2_9STRA</name>
<feature type="binding site" evidence="9">
    <location>
        <position position="201"/>
    </location>
    <ligand>
        <name>[4Fe-4S] cluster</name>
        <dbReference type="ChEBI" id="CHEBI:49883"/>
    </ligand>
</feature>
<dbReference type="InterPro" id="IPR007785">
    <property type="entry name" value="Anamorsin"/>
</dbReference>
<dbReference type="STRING" id="74557.A0A1V9YWS2"/>
<feature type="binding site" evidence="9">
    <location>
        <position position="170"/>
    </location>
    <ligand>
        <name>[2Fe-2S] cluster</name>
        <dbReference type="ChEBI" id="CHEBI:190135"/>
    </ligand>
</feature>
<dbReference type="EMBL" id="JNBS01002573">
    <property type="protein sequence ID" value="OQR90218.1"/>
    <property type="molecule type" value="Genomic_DNA"/>
</dbReference>
<evidence type="ECO:0000256" key="2">
    <source>
        <dbReference type="ARBA" id="ARBA00008169"/>
    </source>
</evidence>
<keyword evidence="9" id="KW-0001">2Fe-2S</keyword>
<feature type="short sequence motif" description="Cx2C motif 1" evidence="9">
    <location>
        <begin position="198"/>
        <end position="201"/>
    </location>
</feature>
<comment type="subcellular location">
    <subcellularLocation>
        <location evidence="9">Cytoplasm</location>
    </subcellularLocation>
    <subcellularLocation>
        <location evidence="9">Mitochondrion intermembrane space</location>
    </subcellularLocation>
</comment>
<feature type="domain" description="Anamorsin C-terminal" evidence="10">
    <location>
        <begin position="191"/>
        <end position="224"/>
    </location>
</feature>
<comment type="similarity">
    <text evidence="2 9">Belongs to the anamorsin family.</text>
</comment>
<dbReference type="GO" id="GO:0051539">
    <property type="term" value="F:4 iron, 4 sulfur cluster binding"/>
    <property type="evidence" value="ECO:0007669"/>
    <property type="project" value="UniProtKB-KW"/>
</dbReference>
<dbReference type="GO" id="GO:0009055">
    <property type="term" value="F:electron transfer activity"/>
    <property type="evidence" value="ECO:0007669"/>
    <property type="project" value="UniProtKB-UniRule"/>
</dbReference>
<keyword evidence="5 9" id="KW-0479">Metal-binding</keyword>
<dbReference type="GO" id="GO:0005758">
    <property type="term" value="C:mitochondrial intermembrane space"/>
    <property type="evidence" value="ECO:0007669"/>
    <property type="project" value="UniProtKB-SubCell"/>
</dbReference>
<dbReference type="OrthoDB" id="311633at2759"/>
<accession>A0A1V9YWS2</accession>
<comment type="caution">
    <text evidence="9">Lacks conserved residue(s) required for the propagation of feature annotation.</text>
</comment>
<feature type="binding site" evidence="9">
    <location>
        <position position="198"/>
    </location>
    <ligand>
        <name>[4Fe-4S] cluster</name>
        <dbReference type="ChEBI" id="CHEBI:49883"/>
    </ligand>
</feature>
<evidence type="ECO:0000256" key="1">
    <source>
        <dbReference type="ARBA" id="ARBA00001966"/>
    </source>
</evidence>
<dbReference type="AlphaFoldDB" id="A0A1V9YWS2"/>
<keyword evidence="12" id="KW-1185">Reference proteome</keyword>
<feature type="binding site" evidence="9">
    <location>
        <position position="159"/>
    </location>
    <ligand>
        <name>[2Fe-2S] cluster</name>
        <dbReference type="ChEBI" id="CHEBI:190135"/>
    </ligand>
</feature>
<dbReference type="Pfam" id="PF05093">
    <property type="entry name" value="CIAPIN1"/>
    <property type="match status" value="1"/>
</dbReference>
<comment type="function">
    <text evidence="9">Component of the cytosolic iron-sulfur (Fe-S) protein assembly (CIA) machinery. Required for the maturation of extramitochondrial Fe-S proteins. Part of an electron transfer chain functioning in an early step of cytosolic Fe-S biogenesis, facilitating the de novo assembly of a [4Fe-4S] cluster on the cytosolic Fe-S scaffold complex. Electrons are transferred from NADPH via a FAD- and FMN-containing diflavin oxidoreductase. Together with the diflavin oxidoreductase, also required for the assembly of the diferric tyrosyl radical cofactor of ribonucleotide reductase (RNR), probably by providing electrons for reduction during radical cofactor maturation in the catalytic small subunit.</text>
</comment>
<keyword evidence="8 9" id="KW-0496">Mitochondrion</keyword>